<protein>
    <recommendedName>
        <fullName evidence="11">Protein kinase domain-containing protein</fullName>
    </recommendedName>
</protein>
<dbReference type="PROSITE" id="PS50011">
    <property type="entry name" value="PROTEIN_KINASE_DOM"/>
    <property type="match status" value="1"/>
</dbReference>
<dbReference type="GO" id="GO:0030154">
    <property type="term" value="P:cell differentiation"/>
    <property type="evidence" value="ECO:0007669"/>
    <property type="project" value="TreeGrafter"/>
</dbReference>
<name>I2H036_HENB6</name>
<keyword evidence="5 8" id="KW-0547">Nucleotide-binding</keyword>
<dbReference type="PANTHER" id="PTHR24057:SF0">
    <property type="entry name" value="PROTEIN KINASE SHAGGY-RELATED"/>
    <property type="match status" value="1"/>
</dbReference>
<dbReference type="GeneID" id="14494026"/>
<keyword evidence="13" id="KW-1185">Reference proteome</keyword>
<comment type="similarity">
    <text evidence="2">Belongs to the protein kinase superfamily. CMGC Ser/Thr protein kinase family. CDC2/CDKX subfamily.</text>
</comment>
<dbReference type="InParanoid" id="I2H036"/>
<evidence type="ECO:0000256" key="5">
    <source>
        <dbReference type="ARBA" id="ARBA00022741"/>
    </source>
</evidence>
<dbReference type="Proteomes" id="UP000002866">
    <property type="component" value="Chromosome 2"/>
</dbReference>
<evidence type="ECO:0000313" key="13">
    <source>
        <dbReference type="Proteomes" id="UP000002866"/>
    </source>
</evidence>
<sequence>MATLFHRLTHLPLPGFDPALPHSRHNPRARDLPRSSNRPRSVQSTRLSTEVYKNIIHDTEGQSADDDSGESTPLRITLQPSQRTVTCSSLQVVGHGSFGVVFSTTFIETDEHVAIKKILHHPCSTNRELALLRAIPKHPNIIALHGYYYERDTHNNSRSFLNLVLDHVPCSLARRLSVLRVTKHEMQELEARVYSYQLCQGLAHLHDTVHVVHRDIKPQNLLVDPRTWQLKIADLGSAKIINIGERNVPYICSRYYRAPELLLGSQRYCEKIDLWSAGCVIAEMHKLVPLFKGKDTMAQLTEIIKVLGVPTTSEIRSMVKCCEVNKFPKLRPLELHVVLKDVCMEDTLCMLKKMLSYDPDTRPTAKDVVQSEYFDILRDCSTVSKQRYRERIKALLLN</sequence>
<dbReference type="Gene3D" id="3.30.200.20">
    <property type="entry name" value="Phosphorylase Kinase, domain 1"/>
    <property type="match status" value="1"/>
</dbReference>
<dbReference type="AlphaFoldDB" id="I2H036"/>
<dbReference type="STRING" id="1071380.I2H036"/>
<evidence type="ECO:0000313" key="12">
    <source>
        <dbReference type="EMBL" id="CCH59738.1"/>
    </source>
</evidence>
<evidence type="ECO:0000256" key="7">
    <source>
        <dbReference type="ARBA" id="ARBA00022840"/>
    </source>
</evidence>
<comment type="similarity">
    <text evidence="1">Belongs to the protein kinase superfamily. CMGC Ser/Thr protein kinase family. GSK-3 subfamily.</text>
</comment>
<dbReference type="CDD" id="cd14137">
    <property type="entry name" value="STKc_GSK3"/>
    <property type="match status" value="1"/>
</dbReference>
<dbReference type="GO" id="GO:0004674">
    <property type="term" value="F:protein serine/threonine kinase activity"/>
    <property type="evidence" value="ECO:0007669"/>
    <property type="project" value="UniProtKB-KW"/>
</dbReference>
<dbReference type="SMART" id="SM00220">
    <property type="entry name" value="S_TKc"/>
    <property type="match status" value="1"/>
</dbReference>
<feature type="binding site" evidence="8">
    <location>
        <position position="117"/>
    </location>
    <ligand>
        <name>ATP</name>
        <dbReference type="ChEBI" id="CHEBI:30616"/>
    </ligand>
</feature>
<keyword evidence="6" id="KW-0418">Kinase</keyword>
<dbReference type="KEGG" id="tbl:TBLA_0B09215"/>
<evidence type="ECO:0000256" key="10">
    <source>
        <dbReference type="SAM" id="MobiDB-lite"/>
    </source>
</evidence>
<dbReference type="Pfam" id="PF00069">
    <property type="entry name" value="Pkinase"/>
    <property type="match status" value="1"/>
</dbReference>
<dbReference type="PANTHER" id="PTHR24057">
    <property type="entry name" value="GLYCOGEN SYNTHASE KINASE-3 ALPHA"/>
    <property type="match status" value="1"/>
</dbReference>
<gene>
    <name evidence="12" type="primary">TBLA0B09215</name>
    <name evidence="12" type="ORF">TBLA_0B09215</name>
</gene>
<dbReference type="PROSITE" id="PS00107">
    <property type="entry name" value="PROTEIN_KINASE_ATP"/>
    <property type="match status" value="1"/>
</dbReference>
<dbReference type="InterPro" id="IPR008271">
    <property type="entry name" value="Ser/Thr_kinase_AS"/>
</dbReference>
<keyword evidence="4" id="KW-0808">Transferase</keyword>
<organism evidence="12 13">
    <name type="scientific">Henningerozyma blattae (strain ATCC 34711 / CBS 6284 / DSM 70876 / NBRC 10599 / NRRL Y-10934 / UCD 77-7)</name>
    <name type="common">Yeast</name>
    <name type="synonym">Tetrapisispora blattae</name>
    <dbReference type="NCBI Taxonomy" id="1071380"/>
    <lineage>
        <taxon>Eukaryota</taxon>
        <taxon>Fungi</taxon>
        <taxon>Dikarya</taxon>
        <taxon>Ascomycota</taxon>
        <taxon>Saccharomycotina</taxon>
        <taxon>Saccharomycetes</taxon>
        <taxon>Saccharomycetales</taxon>
        <taxon>Saccharomycetaceae</taxon>
        <taxon>Henningerozyma</taxon>
    </lineage>
</organism>
<feature type="compositionally biased region" description="Polar residues" evidence="10">
    <location>
        <begin position="34"/>
        <end position="48"/>
    </location>
</feature>
<dbReference type="FunFam" id="1.10.510.10:FF:000624">
    <property type="entry name" value="Mitogen-activated protein kinase"/>
    <property type="match status" value="1"/>
</dbReference>
<accession>I2H036</accession>
<dbReference type="OrthoDB" id="272141at2759"/>
<dbReference type="GO" id="GO:0007165">
    <property type="term" value="P:signal transduction"/>
    <property type="evidence" value="ECO:0007669"/>
    <property type="project" value="TreeGrafter"/>
</dbReference>
<dbReference type="PROSITE" id="PS00108">
    <property type="entry name" value="PROTEIN_KINASE_ST"/>
    <property type="match status" value="1"/>
</dbReference>
<evidence type="ECO:0000256" key="4">
    <source>
        <dbReference type="ARBA" id="ARBA00022679"/>
    </source>
</evidence>
<dbReference type="eggNOG" id="KOG0658">
    <property type="taxonomic scope" value="Eukaryota"/>
</dbReference>
<dbReference type="EMBL" id="HE806317">
    <property type="protein sequence ID" value="CCH59738.1"/>
    <property type="molecule type" value="Genomic_DNA"/>
</dbReference>
<dbReference type="GO" id="GO:0005634">
    <property type="term" value="C:nucleus"/>
    <property type="evidence" value="ECO:0007669"/>
    <property type="project" value="TreeGrafter"/>
</dbReference>
<evidence type="ECO:0000259" key="11">
    <source>
        <dbReference type="PROSITE" id="PS50011"/>
    </source>
</evidence>
<evidence type="ECO:0000256" key="8">
    <source>
        <dbReference type="PROSITE-ProRule" id="PRU10141"/>
    </source>
</evidence>
<dbReference type="InterPro" id="IPR000719">
    <property type="entry name" value="Prot_kinase_dom"/>
</dbReference>
<dbReference type="GO" id="GO:0042176">
    <property type="term" value="P:regulation of protein catabolic process"/>
    <property type="evidence" value="ECO:0007669"/>
    <property type="project" value="EnsemblFungi"/>
</dbReference>
<dbReference type="GO" id="GO:0004712">
    <property type="term" value="F:protein serine/threonine/tyrosine kinase activity"/>
    <property type="evidence" value="ECO:0007669"/>
    <property type="project" value="TreeGrafter"/>
</dbReference>
<dbReference type="InterPro" id="IPR050591">
    <property type="entry name" value="GSK-3"/>
</dbReference>
<dbReference type="GO" id="GO:0005524">
    <property type="term" value="F:ATP binding"/>
    <property type="evidence" value="ECO:0007669"/>
    <property type="project" value="UniProtKB-UniRule"/>
</dbReference>
<dbReference type="Gene3D" id="1.10.510.10">
    <property type="entry name" value="Transferase(Phosphotransferase) domain 1"/>
    <property type="match status" value="1"/>
</dbReference>
<dbReference type="GO" id="GO:0005737">
    <property type="term" value="C:cytoplasm"/>
    <property type="evidence" value="ECO:0007669"/>
    <property type="project" value="TreeGrafter"/>
</dbReference>
<evidence type="ECO:0000256" key="6">
    <source>
        <dbReference type="ARBA" id="ARBA00022777"/>
    </source>
</evidence>
<dbReference type="InterPro" id="IPR011009">
    <property type="entry name" value="Kinase-like_dom_sf"/>
</dbReference>
<evidence type="ECO:0000256" key="3">
    <source>
        <dbReference type="ARBA" id="ARBA00022527"/>
    </source>
</evidence>
<keyword evidence="7 8" id="KW-0067">ATP-binding</keyword>
<evidence type="ECO:0000256" key="2">
    <source>
        <dbReference type="ARBA" id="ARBA00006485"/>
    </source>
</evidence>
<feature type="region of interest" description="Disordered" evidence="10">
    <location>
        <begin position="15"/>
        <end position="49"/>
    </location>
</feature>
<dbReference type="RefSeq" id="XP_004179257.1">
    <property type="nucleotide sequence ID" value="XM_004179209.1"/>
</dbReference>
<evidence type="ECO:0000256" key="9">
    <source>
        <dbReference type="RuleBase" id="RU000304"/>
    </source>
</evidence>
<proteinExistence type="inferred from homology"/>
<feature type="domain" description="Protein kinase" evidence="11">
    <location>
        <begin position="87"/>
        <end position="374"/>
    </location>
</feature>
<dbReference type="InterPro" id="IPR017441">
    <property type="entry name" value="Protein_kinase_ATP_BS"/>
</dbReference>
<keyword evidence="3 9" id="KW-0723">Serine/threonine-protein kinase</keyword>
<dbReference type="SUPFAM" id="SSF56112">
    <property type="entry name" value="Protein kinase-like (PK-like)"/>
    <property type="match status" value="1"/>
</dbReference>
<evidence type="ECO:0000256" key="1">
    <source>
        <dbReference type="ARBA" id="ARBA00005527"/>
    </source>
</evidence>
<dbReference type="InterPro" id="IPR039192">
    <property type="entry name" value="STKc_GSK3"/>
</dbReference>
<reference evidence="12 13" key="1">
    <citation type="journal article" date="2011" name="Proc. Natl. Acad. Sci. U.S.A.">
        <title>Evolutionary erosion of yeast sex chromosomes by mating-type switching accidents.</title>
        <authorList>
            <person name="Gordon J.L."/>
            <person name="Armisen D."/>
            <person name="Proux-Wera E."/>
            <person name="Oheigeartaigh S.S."/>
            <person name="Byrne K.P."/>
            <person name="Wolfe K.H."/>
        </authorList>
    </citation>
    <scope>NUCLEOTIDE SEQUENCE [LARGE SCALE GENOMIC DNA]</scope>
    <source>
        <strain evidence="13">ATCC 34711 / CBS 6284 / DSM 70876 / NBRC 10599 / NRRL Y-10934 / UCD 77-7</strain>
    </source>
</reference>
<dbReference type="HOGENOM" id="CLU_000288_181_1_1"/>